<evidence type="ECO:0000313" key="4">
    <source>
        <dbReference type="Proteomes" id="UP001054252"/>
    </source>
</evidence>
<name>A0AAV5M2S0_9ROSI</name>
<dbReference type="InterPro" id="IPR036291">
    <property type="entry name" value="NAD(P)-bd_dom_sf"/>
</dbReference>
<dbReference type="SUPFAM" id="SSF51735">
    <property type="entry name" value="NAD(P)-binding Rossmann-fold domains"/>
    <property type="match status" value="1"/>
</dbReference>
<dbReference type="InterPro" id="IPR050425">
    <property type="entry name" value="NAD(P)_dehydrat-like"/>
</dbReference>
<gene>
    <name evidence="3" type="ORF">SLEP1_g50331</name>
</gene>
<dbReference type="AlphaFoldDB" id="A0AAV5M2S0"/>
<dbReference type="PANTHER" id="PTHR10366:SF852">
    <property type="entry name" value="CINNAMOYL-COA REDUCTASE CAD2"/>
    <property type="match status" value="1"/>
</dbReference>
<dbReference type="GO" id="GO:0016616">
    <property type="term" value="F:oxidoreductase activity, acting on the CH-OH group of donors, NAD or NADP as acceptor"/>
    <property type="evidence" value="ECO:0007669"/>
    <property type="project" value="TreeGrafter"/>
</dbReference>
<keyword evidence="4" id="KW-1185">Reference proteome</keyword>
<accession>A0AAV5M2S0</accession>
<dbReference type="PANTHER" id="PTHR10366">
    <property type="entry name" value="NAD DEPENDENT EPIMERASE/DEHYDRATASE"/>
    <property type="match status" value="1"/>
</dbReference>
<proteinExistence type="predicted"/>
<dbReference type="Proteomes" id="UP001054252">
    <property type="component" value="Unassembled WGS sequence"/>
</dbReference>
<reference evidence="3 4" key="1">
    <citation type="journal article" date="2021" name="Commun. Biol.">
        <title>The genome of Shorea leprosula (Dipterocarpaceae) highlights the ecological relevance of drought in aseasonal tropical rainforests.</title>
        <authorList>
            <person name="Ng K.K.S."/>
            <person name="Kobayashi M.J."/>
            <person name="Fawcett J.A."/>
            <person name="Hatakeyama M."/>
            <person name="Paape T."/>
            <person name="Ng C.H."/>
            <person name="Ang C.C."/>
            <person name="Tnah L.H."/>
            <person name="Lee C.T."/>
            <person name="Nishiyama T."/>
            <person name="Sese J."/>
            <person name="O'Brien M.J."/>
            <person name="Copetti D."/>
            <person name="Mohd Noor M.I."/>
            <person name="Ong R.C."/>
            <person name="Putra M."/>
            <person name="Sireger I.Z."/>
            <person name="Indrioko S."/>
            <person name="Kosugi Y."/>
            <person name="Izuno A."/>
            <person name="Isagi Y."/>
            <person name="Lee S.L."/>
            <person name="Shimizu K.K."/>
        </authorList>
    </citation>
    <scope>NUCLEOTIDE SEQUENCE [LARGE SCALE GENOMIC DNA]</scope>
    <source>
        <strain evidence="3">214</strain>
    </source>
</reference>
<keyword evidence="2" id="KW-0560">Oxidoreductase</keyword>
<evidence type="ECO:0000256" key="1">
    <source>
        <dbReference type="ARBA" id="ARBA00022857"/>
    </source>
</evidence>
<dbReference type="Gene3D" id="3.40.50.720">
    <property type="entry name" value="NAD(P)-binding Rossmann-like Domain"/>
    <property type="match status" value="2"/>
</dbReference>
<evidence type="ECO:0000313" key="3">
    <source>
        <dbReference type="EMBL" id="GKV42982.1"/>
    </source>
</evidence>
<comment type="caution">
    <text evidence="3">The sequence shown here is derived from an EMBL/GenBank/DDBJ whole genome shotgun (WGS) entry which is preliminary data.</text>
</comment>
<organism evidence="3 4">
    <name type="scientific">Rubroshorea leprosula</name>
    <dbReference type="NCBI Taxonomy" id="152421"/>
    <lineage>
        <taxon>Eukaryota</taxon>
        <taxon>Viridiplantae</taxon>
        <taxon>Streptophyta</taxon>
        <taxon>Embryophyta</taxon>
        <taxon>Tracheophyta</taxon>
        <taxon>Spermatophyta</taxon>
        <taxon>Magnoliopsida</taxon>
        <taxon>eudicotyledons</taxon>
        <taxon>Gunneridae</taxon>
        <taxon>Pentapetalae</taxon>
        <taxon>rosids</taxon>
        <taxon>malvids</taxon>
        <taxon>Malvales</taxon>
        <taxon>Dipterocarpaceae</taxon>
        <taxon>Rubroshorea</taxon>
    </lineage>
</organism>
<sequence length="127" mass="13799">MSEEEGKVVTVIGASGFITSWLVKLLLQRGYIVKPIVRDPTSPVIISSADHRKAPLIDSAVNGTLNVLKSSAKVSSIKRVVVTSSVAAVAYNGKPLTRDVVVDETWFSDADFCEKSKFWFNLSKTLA</sequence>
<evidence type="ECO:0000256" key="2">
    <source>
        <dbReference type="ARBA" id="ARBA00023002"/>
    </source>
</evidence>
<protein>
    <submittedName>
        <fullName evidence="3">Uncharacterized protein</fullName>
    </submittedName>
</protein>
<dbReference type="EMBL" id="BPVZ01000164">
    <property type="protein sequence ID" value="GKV42982.1"/>
    <property type="molecule type" value="Genomic_DNA"/>
</dbReference>
<keyword evidence="1" id="KW-0521">NADP</keyword>